<dbReference type="InterPro" id="IPR006101">
    <property type="entry name" value="Glyco_hydro_2"/>
</dbReference>
<comment type="catalytic activity">
    <reaction evidence="1">
        <text>Hydrolysis of terminal non-reducing beta-D-galactose residues in beta-D-galactosides.</text>
        <dbReference type="EC" id="3.2.1.23"/>
    </reaction>
</comment>
<dbReference type="InterPro" id="IPR017853">
    <property type="entry name" value="GH"/>
</dbReference>
<dbReference type="Pfam" id="PF02836">
    <property type="entry name" value="Glyco_hydro_2_C"/>
    <property type="match status" value="1"/>
</dbReference>
<dbReference type="InterPro" id="IPR032312">
    <property type="entry name" value="LacZ_4"/>
</dbReference>
<proteinExistence type="inferred from homology"/>
<organism evidence="11 12">
    <name type="scientific">Flavobacterium sufflavum</name>
    <dbReference type="NCBI Taxonomy" id="1921138"/>
    <lineage>
        <taxon>Bacteria</taxon>
        <taxon>Pseudomonadati</taxon>
        <taxon>Bacteroidota</taxon>
        <taxon>Flavobacteriia</taxon>
        <taxon>Flavobacteriales</taxon>
        <taxon>Flavobacteriaceae</taxon>
        <taxon>Flavobacterium</taxon>
    </lineage>
</organism>
<evidence type="ECO:0000256" key="1">
    <source>
        <dbReference type="ARBA" id="ARBA00001412"/>
    </source>
</evidence>
<dbReference type="InterPro" id="IPR006104">
    <property type="entry name" value="Glyco_hydro_2_N"/>
</dbReference>
<dbReference type="SMART" id="SM01038">
    <property type="entry name" value="Bgal_small_N"/>
    <property type="match status" value="1"/>
</dbReference>
<comment type="cofactor">
    <cofactor evidence="2">
        <name>Ca(2+)</name>
        <dbReference type="ChEBI" id="CHEBI:29108"/>
    </cofactor>
</comment>
<keyword evidence="7" id="KW-0106">Calcium</keyword>
<reference evidence="11 12" key="1">
    <citation type="submission" date="2019-01" db="EMBL/GenBank/DDBJ databases">
        <authorList>
            <person name="Chen W.-M."/>
        </authorList>
    </citation>
    <scope>NUCLEOTIDE SEQUENCE [LARGE SCALE GENOMIC DNA]</scope>
    <source>
        <strain evidence="11 12">BBQ-12</strain>
    </source>
</reference>
<evidence type="ECO:0000256" key="5">
    <source>
        <dbReference type="ARBA" id="ARBA00012756"/>
    </source>
</evidence>
<keyword evidence="8" id="KW-0326">Glycosidase</keyword>
<dbReference type="InterPro" id="IPR036156">
    <property type="entry name" value="Beta-gal/glucu_dom_sf"/>
</dbReference>
<sequence>MRSKIIFALLLAVQAITAQQQKNEWENPEAVERNKEAGRTSFVLYQNETVAASNKPETSAYYQSLNGEWKFNIVKKPVDRPQDFYKVDLDDKSWATIPVPSNWELQGFDIPIYTNITYPFPRNPPFVDNNYNPVGSYRKTFTVPENWNGKEVILHFGSISGYARVYLNGKEVGMSKAAKTAAEFDVTSFLQKGENVLAVQVFRWHDGSYLEDQDFWRLSGIERDVFLQATPKFTIWDYFVNADLDENYTNGIFKTTVQLRAFQLNKIKNANLTLTLVDAQGQKVYAETKKVTNATKEVVFNSVVNNVNKWSSETPYLYRYILKLETANPAENSVIYGKAGFRKVEIKNAQLLVNGKAILVRGVNTQDHHETKGHTPDHPTMRRDIELMKQNNINAIRMSHYPHDPYLYQLCDEYGMYVVDEANVESHGMGVEGQNISAESRHPSYVPMWFPAHLDRIKRMLEIDKNHPSVIIWSMGNECGNGPVFYDAYKWLKNRDASRPVQFEQAKENADTDIVVPMYPTIKYMKEYAAATDKTRPFIMCEYAHAMGNSSGNFQEYWDIINSSPHMQGGFIWDWVDQGIKTKDKNGTPFYAYGGDLGAEKLHHDENSSADGLISTNRIPHPSLVEVKKVYQSILFSLKGLNQLTIKNIFHYTNLNQYQFKFELVKNGQLVQEKTFNVDCEPQESVTIDLPIEALNEKGEYFLNVYAYTKTATDVVPVNHEVAREQFAIGNGNFFAEKTVEISKKSALKIKKSGSILSFETKTIAGTFDLAKGAITSYNFKNESAPIITNFPTPYFWRAPTDNDFGNKMPEKLAVWKNAHLNPEVKSVTVGKQTEQGLPIDVQYVLAGANTPYTVNYVIQNNGEIKVTASIDKTDKNLPEIPRFGMRLELPGAYENLNYYGRGPIENYSDRKTASFVGTYQDKVANQFVWEYMRPQECGNKTDTRWFSLQNDKGLGLKITGEQALGFSTLNVSTESLDPGATKNQRHLNDVKPQDTVFVHVDLAQRGLGGDDSWKSLPHEQYLLTAPKYSYSYTLSLIAPNN</sequence>
<evidence type="ECO:0000259" key="10">
    <source>
        <dbReference type="SMART" id="SM01038"/>
    </source>
</evidence>
<dbReference type="Gene3D" id="3.20.20.80">
    <property type="entry name" value="Glycosidases"/>
    <property type="match status" value="1"/>
</dbReference>
<dbReference type="SUPFAM" id="SSF49303">
    <property type="entry name" value="beta-Galactosidase/glucuronidase domain"/>
    <property type="match status" value="2"/>
</dbReference>
<comment type="caution">
    <text evidence="11">The sequence shown here is derived from an EMBL/GenBank/DDBJ whole genome shotgun (WGS) entry which is preliminary data.</text>
</comment>
<dbReference type="InterPro" id="IPR006102">
    <property type="entry name" value="Ig-like_GH2"/>
</dbReference>
<name>A0A3S2XHV5_9FLAO</name>
<dbReference type="PANTHER" id="PTHR46323:SF2">
    <property type="entry name" value="BETA-GALACTOSIDASE"/>
    <property type="match status" value="1"/>
</dbReference>
<comment type="similarity">
    <text evidence="3">Belongs to the glycosyl hydrolase 2 family.</text>
</comment>
<dbReference type="InterPro" id="IPR006103">
    <property type="entry name" value="Glyco_hydro_2_cat"/>
</dbReference>
<evidence type="ECO:0000256" key="4">
    <source>
        <dbReference type="ARBA" id="ARBA00011245"/>
    </source>
</evidence>
<comment type="subunit">
    <text evidence="4">Monomer.</text>
</comment>
<dbReference type="Pfam" id="PF00703">
    <property type="entry name" value="Glyco_hydro_2"/>
    <property type="match status" value="1"/>
</dbReference>
<dbReference type="Pfam" id="PF16353">
    <property type="entry name" value="LacZ_4"/>
    <property type="match status" value="1"/>
</dbReference>
<dbReference type="GO" id="GO:0005990">
    <property type="term" value="P:lactose catabolic process"/>
    <property type="evidence" value="ECO:0007669"/>
    <property type="project" value="TreeGrafter"/>
</dbReference>
<keyword evidence="12" id="KW-1185">Reference proteome</keyword>
<dbReference type="GO" id="GO:0009341">
    <property type="term" value="C:beta-galactosidase complex"/>
    <property type="evidence" value="ECO:0007669"/>
    <property type="project" value="InterPro"/>
</dbReference>
<dbReference type="SUPFAM" id="SSF49785">
    <property type="entry name" value="Galactose-binding domain-like"/>
    <property type="match status" value="1"/>
</dbReference>
<dbReference type="InterPro" id="IPR050347">
    <property type="entry name" value="Bact_Beta-galactosidase"/>
</dbReference>
<evidence type="ECO:0000313" key="12">
    <source>
        <dbReference type="Proteomes" id="UP000285211"/>
    </source>
</evidence>
<dbReference type="GO" id="GO:0030246">
    <property type="term" value="F:carbohydrate binding"/>
    <property type="evidence" value="ECO:0007669"/>
    <property type="project" value="InterPro"/>
</dbReference>
<dbReference type="RefSeq" id="WP_128192942.1">
    <property type="nucleotide sequence ID" value="NZ_SACJ01000001.1"/>
</dbReference>
<dbReference type="InterPro" id="IPR011013">
    <property type="entry name" value="Gal_mutarotase_sf_dom"/>
</dbReference>
<dbReference type="PROSITE" id="PS00608">
    <property type="entry name" value="GLYCOSYL_HYDROL_F2_2"/>
    <property type="match status" value="1"/>
</dbReference>
<evidence type="ECO:0000256" key="8">
    <source>
        <dbReference type="ARBA" id="ARBA00023295"/>
    </source>
</evidence>
<evidence type="ECO:0000256" key="2">
    <source>
        <dbReference type="ARBA" id="ARBA00001913"/>
    </source>
</evidence>
<protein>
    <recommendedName>
        <fullName evidence="5">beta-galactosidase</fullName>
        <ecNumber evidence="5">3.2.1.23</ecNumber>
    </recommendedName>
    <alternativeName>
        <fullName evidence="9">Lactase</fullName>
    </alternativeName>
</protein>
<dbReference type="SUPFAM" id="SSF74650">
    <property type="entry name" value="Galactose mutarotase-like"/>
    <property type="match status" value="1"/>
</dbReference>
<evidence type="ECO:0000256" key="6">
    <source>
        <dbReference type="ARBA" id="ARBA00022801"/>
    </source>
</evidence>
<accession>A0A3S2XHV5</accession>
<dbReference type="PRINTS" id="PR00132">
    <property type="entry name" value="GLHYDRLASE2"/>
</dbReference>
<dbReference type="PANTHER" id="PTHR46323">
    <property type="entry name" value="BETA-GALACTOSIDASE"/>
    <property type="match status" value="1"/>
</dbReference>
<dbReference type="Gene3D" id="2.60.120.260">
    <property type="entry name" value="Galactose-binding domain-like"/>
    <property type="match status" value="1"/>
</dbReference>
<evidence type="ECO:0000313" key="11">
    <source>
        <dbReference type="EMBL" id="RVT79623.1"/>
    </source>
</evidence>
<evidence type="ECO:0000256" key="7">
    <source>
        <dbReference type="ARBA" id="ARBA00022837"/>
    </source>
</evidence>
<dbReference type="InterPro" id="IPR023232">
    <property type="entry name" value="Glyco_hydro_2_AS"/>
</dbReference>
<gene>
    <name evidence="11" type="ORF">EOD40_00485</name>
</gene>
<dbReference type="EC" id="3.2.1.23" evidence="5"/>
<dbReference type="Pfam" id="PF02837">
    <property type="entry name" value="Glyco_hydro_2_N"/>
    <property type="match status" value="1"/>
</dbReference>
<dbReference type="GO" id="GO:0004565">
    <property type="term" value="F:beta-galactosidase activity"/>
    <property type="evidence" value="ECO:0007669"/>
    <property type="project" value="UniProtKB-EC"/>
</dbReference>
<dbReference type="Pfam" id="PF02929">
    <property type="entry name" value="Bgal_small_N"/>
    <property type="match status" value="1"/>
</dbReference>
<dbReference type="Proteomes" id="UP000285211">
    <property type="component" value="Unassembled WGS sequence"/>
</dbReference>
<dbReference type="InterPro" id="IPR013783">
    <property type="entry name" value="Ig-like_fold"/>
</dbReference>
<dbReference type="InterPro" id="IPR014718">
    <property type="entry name" value="GH-type_carb-bd"/>
</dbReference>
<evidence type="ECO:0000256" key="9">
    <source>
        <dbReference type="ARBA" id="ARBA00032230"/>
    </source>
</evidence>
<dbReference type="EMBL" id="SACJ01000001">
    <property type="protein sequence ID" value="RVT79623.1"/>
    <property type="molecule type" value="Genomic_DNA"/>
</dbReference>
<feature type="domain" description="Beta galactosidase small chain/" evidence="10">
    <location>
        <begin position="763"/>
        <end position="1036"/>
    </location>
</feature>
<dbReference type="SUPFAM" id="SSF51445">
    <property type="entry name" value="(Trans)glycosidases"/>
    <property type="match status" value="1"/>
</dbReference>
<dbReference type="OrthoDB" id="9801077at2"/>
<dbReference type="Gene3D" id="2.70.98.10">
    <property type="match status" value="1"/>
</dbReference>
<dbReference type="InterPro" id="IPR004199">
    <property type="entry name" value="B-gal_small/dom_5"/>
</dbReference>
<dbReference type="InterPro" id="IPR008979">
    <property type="entry name" value="Galactose-bd-like_sf"/>
</dbReference>
<dbReference type="Gene3D" id="2.60.40.10">
    <property type="entry name" value="Immunoglobulins"/>
    <property type="match status" value="2"/>
</dbReference>
<keyword evidence="6" id="KW-0378">Hydrolase</keyword>
<evidence type="ECO:0000256" key="3">
    <source>
        <dbReference type="ARBA" id="ARBA00007401"/>
    </source>
</evidence>
<dbReference type="AlphaFoldDB" id="A0A3S2XHV5"/>